<dbReference type="Proteomes" id="UP000015106">
    <property type="component" value="Chromosome 5"/>
</dbReference>
<reference evidence="3" key="2">
    <citation type="submission" date="2018-03" db="EMBL/GenBank/DDBJ databases">
        <title>The Triticum urartu genome reveals the dynamic nature of wheat genome evolution.</title>
        <authorList>
            <person name="Ling H."/>
            <person name="Ma B."/>
            <person name="Shi X."/>
            <person name="Liu H."/>
            <person name="Dong L."/>
            <person name="Sun H."/>
            <person name="Cao Y."/>
            <person name="Gao Q."/>
            <person name="Zheng S."/>
            <person name="Li Y."/>
            <person name="Yu Y."/>
            <person name="Du H."/>
            <person name="Qi M."/>
            <person name="Li Y."/>
            <person name="Yu H."/>
            <person name="Cui Y."/>
            <person name="Wang N."/>
            <person name="Chen C."/>
            <person name="Wu H."/>
            <person name="Zhao Y."/>
            <person name="Zhang J."/>
            <person name="Li Y."/>
            <person name="Zhou W."/>
            <person name="Zhang B."/>
            <person name="Hu W."/>
            <person name="Eijk M."/>
            <person name="Tang J."/>
            <person name="Witsenboer H."/>
            <person name="Zhao S."/>
            <person name="Li Z."/>
            <person name="Zhang A."/>
            <person name="Wang D."/>
            <person name="Liang C."/>
        </authorList>
    </citation>
    <scope>NUCLEOTIDE SEQUENCE [LARGE SCALE GENOMIC DNA]</scope>
    <source>
        <strain evidence="3">cv. G1812</strain>
    </source>
</reference>
<keyword evidence="4" id="KW-1185">Reference proteome</keyword>
<keyword evidence="2" id="KW-0812">Transmembrane</keyword>
<dbReference type="EnsemblPlants" id="TuG1812G0500001882.01.T01">
    <property type="protein sequence ID" value="TuG1812G0500001882.01.T01.cds446606"/>
    <property type="gene ID" value="TuG1812G0500001882.01"/>
</dbReference>
<proteinExistence type="predicted"/>
<evidence type="ECO:0000256" key="2">
    <source>
        <dbReference type="SAM" id="Phobius"/>
    </source>
</evidence>
<feature type="compositionally biased region" description="Low complexity" evidence="1">
    <location>
        <begin position="77"/>
        <end position="90"/>
    </location>
</feature>
<organism evidence="3 4">
    <name type="scientific">Triticum urartu</name>
    <name type="common">Red wild einkorn</name>
    <name type="synonym">Crithodium urartu</name>
    <dbReference type="NCBI Taxonomy" id="4572"/>
    <lineage>
        <taxon>Eukaryota</taxon>
        <taxon>Viridiplantae</taxon>
        <taxon>Streptophyta</taxon>
        <taxon>Embryophyta</taxon>
        <taxon>Tracheophyta</taxon>
        <taxon>Spermatophyta</taxon>
        <taxon>Magnoliopsida</taxon>
        <taxon>Liliopsida</taxon>
        <taxon>Poales</taxon>
        <taxon>Poaceae</taxon>
        <taxon>BOP clade</taxon>
        <taxon>Pooideae</taxon>
        <taxon>Triticodae</taxon>
        <taxon>Triticeae</taxon>
        <taxon>Triticinae</taxon>
        <taxon>Triticum</taxon>
    </lineage>
</organism>
<feature type="compositionally biased region" description="Basic and acidic residues" evidence="1">
    <location>
        <begin position="120"/>
        <end position="129"/>
    </location>
</feature>
<keyword evidence="2" id="KW-1133">Transmembrane helix</keyword>
<protein>
    <submittedName>
        <fullName evidence="3">Uncharacterized protein</fullName>
    </submittedName>
</protein>
<accession>A0A8R7UGZ2</accession>
<sequence>MAALQGPLLGGVGESPDVSSLLGIAVALLSLTGILLLLLGPGEEPAADRGRSSRVSGTRKSQHNGVRRGRGGRGRRAVLGGWRRGAACGRARGGRGRGGGAVPGHGAPDVEQPRRRRVHRGELNGWEHS</sequence>
<feature type="region of interest" description="Disordered" evidence="1">
    <location>
        <begin position="42"/>
        <end position="129"/>
    </location>
</feature>
<dbReference type="AlphaFoldDB" id="A0A8R7UGZ2"/>
<feature type="transmembrane region" description="Helical" evidence="2">
    <location>
        <begin position="20"/>
        <end position="39"/>
    </location>
</feature>
<evidence type="ECO:0000313" key="3">
    <source>
        <dbReference type="EnsemblPlants" id="TuG1812G0500001882.01.T01.cds446606"/>
    </source>
</evidence>
<keyword evidence="2" id="KW-0472">Membrane</keyword>
<name>A0A8R7UGZ2_TRIUA</name>
<reference evidence="4" key="1">
    <citation type="journal article" date="2013" name="Nature">
        <title>Draft genome of the wheat A-genome progenitor Triticum urartu.</title>
        <authorList>
            <person name="Ling H.Q."/>
            <person name="Zhao S."/>
            <person name="Liu D."/>
            <person name="Wang J."/>
            <person name="Sun H."/>
            <person name="Zhang C."/>
            <person name="Fan H."/>
            <person name="Li D."/>
            <person name="Dong L."/>
            <person name="Tao Y."/>
            <person name="Gao C."/>
            <person name="Wu H."/>
            <person name="Li Y."/>
            <person name="Cui Y."/>
            <person name="Guo X."/>
            <person name="Zheng S."/>
            <person name="Wang B."/>
            <person name="Yu K."/>
            <person name="Liang Q."/>
            <person name="Yang W."/>
            <person name="Lou X."/>
            <person name="Chen J."/>
            <person name="Feng M."/>
            <person name="Jian J."/>
            <person name="Zhang X."/>
            <person name="Luo G."/>
            <person name="Jiang Y."/>
            <person name="Liu J."/>
            <person name="Wang Z."/>
            <person name="Sha Y."/>
            <person name="Zhang B."/>
            <person name="Wu H."/>
            <person name="Tang D."/>
            <person name="Shen Q."/>
            <person name="Xue P."/>
            <person name="Zou S."/>
            <person name="Wang X."/>
            <person name="Liu X."/>
            <person name="Wang F."/>
            <person name="Yang Y."/>
            <person name="An X."/>
            <person name="Dong Z."/>
            <person name="Zhang K."/>
            <person name="Zhang X."/>
            <person name="Luo M.C."/>
            <person name="Dvorak J."/>
            <person name="Tong Y."/>
            <person name="Wang J."/>
            <person name="Yang H."/>
            <person name="Li Z."/>
            <person name="Wang D."/>
            <person name="Zhang A."/>
            <person name="Wang J."/>
        </authorList>
    </citation>
    <scope>NUCLEOTIDE SEQUENCE</scope>
    <source>
        <strain evidence="4">cv. G1812</strain>
    </source>
</reference>
<reference evidence="3" key="3">
    <citation type="submission" date="2022-06" db="UniProtKB">
        <authorList>
            <consortium name="EnsemblPlants"/>
        </authorList>
    </citation>
    <scope>IDENTIFICATION</scope>
</reference>
<evidence type="ECO:0000313" key="4">
    <source>
        <dbReference type="Proteomes" id="UP000015106"/>
    </source>
</evidence>
<feature type="compositionally biased region" description="Basic residues" evidence="1">
    <location>
        <begin position="60"/>
        <end position="76"/>
    </location>
</feature>
<dbReference type="Gramene" id="TuG1812G0500001882.01.T01">
    <property type="protein sequence ID" value="TuG1812G0500001882.01.T01.cds446606"/>
    <property type="gene ID" value="TuG1812G0500001882.01"/>
</dbReference>
<evidence type="ECO:0000256" key="1">
    <source>
        <dbReference type="SAM" id="MobiDB-lite"/>
    </source>
</evidence>